<evidence type="ECO:0008006" key="3">
    <source>
        <dbReference type="Google" id="ProtNLM"/>
    </source>
</evidence>
<dbReference type="AlphaFoldDB" id="A0A1F5YGV3"/>
<evidence type="ECO:0000313" key="2">
    <source>
        <dbReference type="Proteomes" id="UP000176992"/>
    </source>
</evidence>
<name>A0A1F5YGV3_9BACT</name>
<organism evidence="1 2">
    <name type="scientific">Candidatus Glassbacteria bacterium GWA2_58_10</name>
    <dbReference type="NCBI Taxonomy" id="1817865"/>
    <lineage>
        <taxon>Bacteria</taxon>
        <taxon>Candidatus Glassiibacteriota</taxon>
    </lineage>
</organism>
<dbReference type="Proteomes" id="UP000176992">
    <property type="component" value="Unassembled WGS sequence"/>
</dbReference>
<accession>A0A1F5YGV3</accession>
<dbReference type="EMBL" id="MFIV01000030">
    <property type="protein sequence ID" value="OGF99292.1"/>
    <property type="molecule type" value="Genomic_DNA"/>
</dbReference>
<evidence type="ECO:0000313" key="1">
    <source>
        <dbReference type="EMBL" id="OGF99292.1"/>
    </source>
</evidence>
<protein>
    <recommendedName>
        <fullName evidence="3">FeoB-associated Cys-rich membrane protein</fullName>
    </recommendedName>
</protein>
<reference evidence="1 2" key="1">
    <citation type="journal article" date="2016" name="Nat. Commun.">
        <title>Thousands of microbial genomes shed light on interconnected biogeochemical processes in an aquifer system.</title>
        <authorList>
            <person name="Anantharaman K."/>
            <person name="Brown C.T."/>
            <person name="Hug L.A."/>
            <person name="Sharon I."/>
            <person name="Castelle C.J."/>
            <person name="Probst A.J."/>
            <person name="Thomas B.C."/>
            <person name="Singh A."/>
            <person name="Wilkins M.J."/>
            <person name="Karaoz U."/>
            <person name="Brodie E.L."/>
            <person name="Williams K.H."/>
            <person name="Hubbard S.S."/>
            <person name="Banfield J.F."/>
        </authorList>
    </citation>
    <scope>NUCLEOTIDE SEQUENCE [LARGE SCALE GENOMIC DNA]</scope>
</reference>
<comment type="caution">
    <text evidence="1">The sequence shown here is derived from an EMBL/GenBank/DDBJ whole genome shotgun (WGS) entry which is preliminary data.</text>
</comment>
<gene>
    <name evidence="1" type="ORF">A2Z86_07485</name>
</gene>
<sequence length="88" mass="9594">MLDYLIVAVIVAAAAIYTFRSLFRAARGKKSCCSNAESCQMVDFMKKNNPGGKAIKCEAESGLSGVKSYREFATGKRLDLSPKTPRPE</sequence>
<proteinExistence type="predicted"/>